<dbReference type="SUPFAM" id="SSF55144">
    <property type="entry name" value="LigT-like"/>
    <property type="match status" value="1"/>
</dbReference>
<sequence>MKMFYKVQLPASQPVASYVHQCKLYIQQRAGKFKFMTSEAFISLFSFEAEVADEQQLIKALRKAAAYLDTFDVSLNGFSHFPQSRTLFIKVENARTLKERNRLFHDAFLSITKDMGIDISNMTFTDHPHLTIGADFDSKIYGSLYNAFVQHRYHQGFRAESALLVKYIGRGKNKVLSKAPFQKVSRHRPPFIEAPTASKEKGQMTLEFN</sequence>
<evidence type="ECO:0000313" key="2">
    <source>
        <dbReference type="Proteomes" id="UP001302349"/>
    </source>
</evidence>
<dbReference type="Proteomes" id="UP001302349">
    <property type="component" value="Chromosome"/>
</dbReference>
<dbReference type="Gene3D" id="3.90.1140.10">
    <property type="entry name" value="Cyclic phosphodiesterase"/>
    <property type="match status" value="1"/>
</dbReference>
<name>A0ABZ0IKZ8_9BACT</name>
<dbReference type="EMBL" id="CP136051">
    <property type="protein sequence ID" value="WOK05689.1"/>
    <property type="molecule type" value="Genomic_DNA"/>
</dbReference>
<dbReference type="GO" id="GO:0016874">
    <property type="term" value="F:ligase activity"/>
    <property type="evidence" value="ECO:0007669"/>
    <property type="project" value="UniProtKB-KW"/>
</dbReference>
<keyword evidence="1" id="KW-0436">Ligase</keyword>
<organism evidence="1 2">
    <name type="scientific">Imperialibacter roseus</name>
    <dbReference type="NCBI Taxonomy" id="1324217"/>
    <lineage>
        <taxon>Bacteria</taxon>
        <taxon>Pseudomonadati</taxon>
        <taxon>Bacteroidota</taxon>
        <taxon>Cytophagia</taxon>
        <taxon>Cytophagales</taxon>
        <taxon>Flammeovirgaceae</taxon>
        <taxon>Imperialibacter</taxon>
    </lineage>
</organism>
<proteinExistence type="predicted"/>
<dbReference type="Pfam" id="PF13563">
    <property type="entry name" value="2_5_RNA_ligase2"/>
    <property type="match status" value="1"/>
</dbReference>
<dbReference type="InterPro" id="IPR009097">
    <property type="entry name" value="Cyclic_Pdiesterase"/>
</dbReference>
<reference evidence="1 2" key="1">
    <citation type="journal article" date="2023" name="Microbiol. Resour. Announc.">
        <title>Complete Genome Sequence of Imperialibacter roseus strain P4T.</title>
        <authorList>
            <person name="Tizabi D.R."/>
            <person name="Bachvaroff T."/>
            <person name="Hill R.T."/>
        </authorList>
    </citation>
    <scope>NUCLEOTIDE SEQUENCE [LARGE SCALE GENOMIC DNA]</scope>
    <source>
        <strain evidence="1 2">P4T</strain>
    </source>
</reference>
<gene>
    <name evidence="1" type="ORF">RT717_21675</name>
</gene>
<evidence type="ECO:0000313" key="1">
    <source>
        <dbReference type="EMBL" id="WOK05689.1"/>
    </source>
</evidence>
<keyword evidence="2" id="KW-1185">Reference proteome</keyword>
<dbReference type="RefSeq" id="WP_317488447.1">
    <property type="nucleotide sequence ID" value="NZ_CP136051.1"/>
</dbReference>
<protein>
    <submittedName>
        <fullName evidence="1">2'-5' RNA ligase family protein</fullName>
    </submittedName>
</protein>
<accession>A0ABZ0IKZ8</accession>